<reference evidence="4" key="1">
    <citation type="submission" date="2023-07" db="EMBL/GenBank/DDBJ databases">
        <title>Genome sequencing of Purple Non-Sulfur Bacteria from various extreme environments.</title>
        <authorList>
            <person name="Mayer M."/>
        </authorList>
    </citation>
    <scope>NUCLEOTIDE SEQUENCE [LARGE SCALE GENOMIC DNA]</scope>
    <source>
        <strain evidence="4">DSM 17935</strain>
    </source>
</reference>
<sequence>MTTRHTAIRALAGAALIAAPVALATTGPAQAGALSQVCRAYAKRAAAANEKNVSMRCGFQGNRWNASRQFHAHWCRTQNGDPRALRNQAQERRAQLRRCRADARRTGHERDGREHRGVLDLRDDHRADYGRPDYRGDRRRNHWSNREPDRHDDRGRHHRSDRGRDDWNDRGRGHRDDRGRHHRRDDDRARHDDRGRSMPHRTRGDDRRPGHMNPGGRPLLPRFGTDS</sequence>
<feature type="compositionally biased region" description="Basic and acidic residues" evidence="1">
    <location>
        <begin position="162"/>
        <end position="209"/>
    </location>
</feature>
<name>A0ABT3HED1_9HYPH</name>
<feature type="compositionally biased region" description="Basic and acidic residues" evidence="1">
    <location>
        <begin position="96"/>
        <end position="136"/>
    </location>
</feature>
<dbReference type="RefSeq" id="WP_264602294.1">
    <property type="nucleotide sequence ID" value="NZ_JAOQNS010000008.1"/>
</dbReference>
<comment type="caution">
    <text evidence="3">The sequence shown here is derived from an EMBL/GenBank/DDBJ whole genome shotgun (WGS) entry which is preliminary data.</text>
</comment>
<protein>
    <submittedName>
        <fullName evidence="3">Uncharacterized protein</fullName>
    </submittedName>
</protein>
<organism evidence="3 4">
    <name type="scientific">Rhodobium gokarnense</name>
    <dbReference type="NCBI Taxonomy" id="364296"/>
    <lineage>
        <taxon>Bacteria</taxon>
        <taxon>Pseudomonadati</taxon>
        <taxon>Pseudomonadota</taxon>
        <taxon>Alphaproteobacteria</taxon>
        <taxon>Hyphomicrobiales</taxon>
        <taxon>Rhodobiaceae</taxon>
        <taxon>Rhodobium</taxon>
    </lineage>
</organism>
<feature type="signal peptide" evidence="2">
    <location>
        <begin position="1"/>
        <end position="24"/>
    </location>
</feature>
<accession>A0ABT3HED1</accession>
<evidence type="ECO:0000313" key="4">
    <source>
        <dbReference type="Proteomes" id="UP001209755"/>
    </source>
</evidence>
<keyword evidence="2" id="KW-0732">Signal</keyword>
<dbReference type="EMBL" id="JAOQNS010000008">
    <property type="protein sequence ID" value="MCW2308684.1"/>
    <property type="molecule type" value="Genomic_DNA"/>
</dbReference>
<feature type="compositionally biased region" description="Basic and acidic residues" evidence="1">
    <location>
        <begin position="144"/>
        <end position="155"/>
    </location>
</feature>
<proteinExistence type="predicted"/>
<dbReference type="Proteomes" id="UP001209755">
    <property type="component" value="Unassembled WGS sequence"/>
</dbReference>
<evidence type="ECO:0000256" key="2">
    <source>
        <dbReference type="SAM" id="SignalP"/>
    </source>
</evidence>
<feature type="region of interest" description="Disordered" evidence="1">
    <location>
        <begin position="96"/>
        <end position="227"/>
    </location>
</feature>
<evidence type="ECO:0000313" key="3">
    <source>
        <dbReference type="EMBL" id="MCW2308684.1"/>
    </source>
</evidence>
<feature type="chain" id="PRO_5046704011" evidence="2">
    <location>
        <begin position="25"/>
        <end position="227"/>
    </location>
</feature>
<keyword evidence="4" id="KW-1185">Reference proteome</keyword>
<gene>
    <name evidence="3" type="ORF">M2319_003030</name>
</gene>
<evidence type="ECO:0000256" key="1">
    <source>
        <dbReference type="SAM" id="MobiDB-lite"/>
    </source>
</evidence>